<dbReference type="AlphaFoldDB" id="A0AAW6LYH6"/>
<name>A0AAW6LYH6_9BACE</name>
<evidence type="ECO:0000313" key="1">
    <source>
        <dbReference type="EMBL" id="MDE8694531.1"/>
    </source>
</evidence>
<gene>
    <name evidence="1" type="ORF">PZH42_10470</name>
</gene>
<protein>
    <submittedName>
        <fullName evidence="1">Uncharacterized protein</fullName>
    </submittedName>
</protein>
<proteinExistence type="predicted"/>
<dbReference type="EMBL" id="JARFID010000008">
    <property type="protein sequence ID" value="MDE8694531.1"/>
    <property type="molecule type" value="Genomic_DNA"/>
</dbReference>
<accession>A0AAW6LYH6</accession>
<comment type="caution">
    <text evidence="1">The sequence shown here is derived from an EMBL/GenBank/DDBJ whole genome shotgun (WGS) entry which is preliminary data.</text>
</comment>
<sequence length="47" mass="5460">MKRKEALQLVRSLLDPATPMDEKQLAAARLSELIRILLPEEEKEEEK</sequence>
<reference evidence="1" key="1">
    <citation type="submission" date="2023-03" db="EMBL/GenBank/DDBJ databases">
        <title>DFI Biobank Strains.</title>
        <authorList>
            <person name="Mostad J."/>
            <person name="Paddock L."/>
            <person name="Medina S."/>
            <person name="Waligurski E."/>
            <person name="Barat B."/>
            <person name="Smith R."/>
            <person name="Burgo V."/>
            <person name="Metcalfe C."/>
            <person name="Woodson C."/>
            <person name="Sundararajan A."/>
            <person name="Ramaswamy R."/>
            <person name="Lin H."/>
            <person name="Pamer E.G."/>
        </authorList>
    </citation>
    <scope>NUCLEOTIDE SEQUENCE</scope>
    <source>
        <strain evidence="1">DFI.9.5</strain>
    </source>
</reference>
<dbReference type="RefSeq" id="WP_256141054.1">
    <property type="nucleotide sequence ID" value="NZ_JANFZY010000006.1"/>
</dbReference>
<dbReference type="Proteomes" id="UP001221924">
    <property type="component" value="Unassembled WGS sequence"/>
</dbReference>
<evidence type="ECO:0000313" key="2">
    <source>
        <dbReference type="Proteomes" id="UP001221924"/>
    </source>
</evidence>
<organism evidence="1 2">
    <name type="scientific">Bacteroides cellulosilyticus</name>
    <dbReference type="NCBI Taxonomy" id="246787"/>
    <lineage>
        <taxon>Bacteria</taxon>
        <taxon>Pseudomonadati</taxon>
        <taxon>Bacteroidota</taxon>
        <taxon>Bacteroidia</taxon>
        <taxon>Bacteroidales</taxon>
        <taxon>Bacteroidaceae</taxon>
        <taxon>Bacteroides</taxon>
    </lineage>
</organism>